<sequence>LGELGEKGGWFAIARADDECCRGEFGDLDFKEGREKETGIAGMAPKKGVNKDERPAIESNPWKLAGIGDTAGLKALVEHPKDPIDVNAPDAYGCQPIVWASRNGYVETMNYILEQGGDIESSGFGGMRPLHHACNQLRDGVLSRLLELGADVNAADDNGNVALHFASERGVLEPIEAIIKAGGNVNSANTNKATPLMKAANDGHISVVQKLVKCGADINAQDAKGNSALHIAAANQFKQMVRWMLENGANPKLKNKSSKTPAAVAGPLASLFETDAAQEE</sequence>
<comment type="caution">
    <text evidence="4">The sequence shown here is derived from an EMBL/GenBank/DDBJ whole genome shotgun (WGS) entry which is preliminary data.</text>
</comment>
<gene>
    <name evidence="4" type="ORF">SCF082_LOCUS20971</name>
</gene>
<protein>
    <submittedName>
        <fullName evidence="4">Kinase D-interacting substrate of 220 kDa B (Ankyrin repeat-rich membrane-spanning protein B)</fullName>
    </submittedName>
</protein>
<accession>A0ABP0L808</accession>
<keyword evidence="4" id="KW-0808">Transferase</keyword>
<feature type="repeat" description="ANK" evidence="3">
    <location>
        <begin position="158"/>
        <end position="190"/>
    </location>
</feature>
<dbReference type="Gene3D" id="1.25.40.20">
    <property type="entry name" value="Ankyrin repeat-containing domain"/>
    <property type="match status" value="2"/>
</dbReference>
<evidence type="ECO:0000256" key="3">
    <source>
        <dbReference type="PROSITE-ProRule" id="PRU00023"/>
    </source>
</evidence>
<feature type="repeat" description="ANK" evidence="3">
    <location>
        <begin position="191"/>
        <end position="223"/>
    </location>
</feature>
<feature type="repeat" description="ANK" evidence="3">
    <location>
        <begin position="224"/>
        <end position="256"/>
    </location>
</feature>
<dbReference type="InterPro" id="IPR002110">
    <property type="entry name" value="Ankyrin_rpt"/>
</dbReference>
<feature type="repeat" description="ANK" evidence="3">
    <location>
        <begin position="125"/>
        <end position="157"/>
    </location>
</feature>
<evidence type="ECO:0000313" key="4">
    <source>
        <dbReference type="EMBL" id="CAK9034713.1"/>
    </source>
</evidence>
<dbReference type="SMART" id="SM00248">
    <property type="entry name" value="ANK"/>
    <property type="match status" value="5"/>
</dbReference>
<dbReference type="PANTHER" id="PTHR24171">
    <property type="entry name" value="ANKYRIN REPEAT DOMAIN-CONTAINING PROTEIN 39-RELATED"/>
    <property type="match status" value="1"/>
</dbReference>
<keyword evidence="4" id="KW-0418">Kinase</keyword>
<dbReference type="GO" id="GO:0016301">
    <property type="term" value="F:kinase activity"/>
    <property type="evidence" value="ECO:0007669"/>
    <property type="project" value="UniProtKB-KW"/>
</dbReference>
<dbReference type="PROSITE" id="PS50088">
    <property type="entry name" value="ANK_REPEAT"/>
    <property type="match status" value="4"/>
</dbReference>
<feature type="non-terminal residue" evidence="4">
    <location>
        <position position="1"/>
    </location>
</feature>
<evidence type="ECO:0000256" key="2">
    <source>
        <dbReference type="ARBA" id="ARBA00023043"/>
    </source>
</evidence>
<dbReference type="Pfam" id="PF12796">
    <property type="entry name" value="Ank_2"/>
    <property type="match status" value="1"/>
</dbReference>
<keyword evidence="2 3" id="KW-0040">ANK repeat</keyword>
<keyword evidence="5" id="KW-1185">Reference proteome</keyword>
<evidence type="ECO:0000313" key="5">
    <source>
        <dbReference type="Proteomes" id="UP001642464"/>
    </source>
</evidence>
<dbReference type="InterPro" id="IPR036770">
    <property type="entry name" value="Ankyrin_rpt-contain_sf"/>
</dbReference>
<dbReference type="EMBL" id="CAXAMM010014811">
    <property type="protein sequence ID" value="CAK9034713.1"/>
    <property type="molecule type" value="Genomic_DNA"/>
</dbReference>
<proteinExistence type="predicted"/>
<evidence type="ECO:0000256" key="1">
    <source>
        <dbReference type="ARBA" id="ARBA00022737"/>
    </source>
</evidence>
<organism evidence="4 5">
    <name type="scientific">Durusdinium trenchii</name>
    <dbReference type="NCBI Taxonomy" id="1381693"/>
    <lineage>
        <taxon>Eukaryota</taxon>
        <taxon>Sar</taxon>
        <taxon>Alveolata</taxon>
        <taxon>Dinophyceae</taxon>
        <taxon>Suessiales</taxon>
        <taxon>Symbiodiniaceae</taxon>
        <taxon>Durusdinium</taxon>
    </lineage>
</organism>
<dbReference type="PROSITE" id="PS50297">
    <property type="entry name" value="ANK_REP_REGION"/>
    <property type="match status" value="4"/>
</dbReference>
<reference evidence="4 5" key="1">
    <citation type="submission" date="2024-02" db="EMBL/GenBank/DDBJ databases">
        <authorList>
            <person name="Chen Y."/>
            <person name="Shah S."/>
            <person name="Dougan E. K."/>
            <person name="Thang M."/>
            <person name="Chan C."/>
        </authorList>
    </citation>
    <scope>NUCLEOTIDE SEQUENCE [LARGE SCALE GENOMIC DNA]</scope>
</reference>
<dbReference type="Pfam" id="PF00023">
    <property type="entry name" value="Ank"/>
    <property type="match status" value="1"/>
</dbReference>
<dbReference type="Proteomes" id="UP001642464">
    <property type="component" value="Unassembled WGS sequence"/>
</dbReference>
<name>A0ABP0L808_9DINO</name>
<dbReference type="SUPFAM" id="SSF48403">
    <property type="entry name" value="Ankyrin repeat"/>
    <property type="match status" value="1"/>
</dbReference>
<keyword evidence="1" id="KW-0677">Repeat</keyword>